<gene>
    <name evidence="7" type="ORF">LAME_0B02454G</name>
</gene>
<evidence type="ECO:0000256" key="4">
    <source>
        <dbReference type="ARBA" id="ARBA00023163"/>
    </source>
</evidence>
<evidence type="ECO:0000256" key="2">
    <source>
        <dbReference type="ARBA" id="ARBA00022491"/>
    </source>
</evidence>
<protein>
    <submittedName>
        <fullName evidence="7">LAME_0B02454g1_1</fullName>
    </submittedName>
</protein>
<name>A0A1G4ITS9_9SACH</name>
<feature type="compositionally biased region" description="Basic and acidic residues" evidence="6">
    <location>
        <begin position="115"/>
        <end position="131"/>
    </location>
</feature>
<feature type="compositionally biased region" description="Basic and acidic residues" evidence="6">
    <location>
        <begin position="255"/>
        <end position="265"/>
    </location>
</feature>
<keyword evidence="2" id="KW-0678">Repressor</keyword>
<evidence type="ECO:0000256" key="3">
    <source>
        <dbReference type="ARBA" id="ARBA00023015"/>
    </source>
</evidence>
<dbReference type="SMART" id="SM01401">
    <property type="entry name" value="Sds3"/>
    <property type="match status" value="1"/>
</dbReference>
<evidence type="ECO:0000256" key="5">
    <source>
        <dbReference type="ARBA" id="ARBA00023242"/>
    </source>
</evidence>
<sequence length="730" mass="80488">MSLKEDLSKNGSLLTEENLALLGAREDKVENRRRAGKSDDDNESVSELSKIDSNSNNAQVEFDLDGFCMSSDAETEKMEDETAGHVVLSQLASTGKSTSDNSGELALENFEANGEGEKTQEGDEIASHTEDAALQSPKASDSIQNIMKESPKPDTPRVVPGAVVKDQESEAIIDQELKDKPFIVEGTTDTMSLGAVQSDTQPVANSEARSNSIAPPHDETTAISEESVLPAELSPVLAPSLESSLPQQSNLMLEKSQDAAREGAELKSQPTKSEETSEGLPRAGADNLGVSNSEGGNVVDKAVVNDVHSQALGDRVEPESLKPELTLRQGLSSEAKITESDPLNPENSEVNNIYENVVSPVNGSLQILSKDAMESPAATLPKSPGDELTSAVEPTPKLSHGVSTETSKLDIDTPSVKRSLEEADRISNFKKPRAPPLESRKDGENDEDNDADEDEDEVEDEIPDKSDFNEPLESVAAKHVAKKNSAADVPEPQSPMEMESVRLSALKEITEIEHQFAELRQKLFESKLAKLQTEIQMCLEGSHPALQSYYQKIDSVRDFKLRRAYQRQRYELECIDKETQATRCSIHQDFQRKVSDVKHELLLNTTQRWYDINKERREMDVIVPDVNYHIPVKIDGKTLSCITGYAAPAQLRREGDPLSEDLQCEGIQVRFKNNPVDKLEVIVDRMRFNNELSDLEGLKRFFNGFPGAPSLNGLKDSEVYEDLQKMQRSI</sequence>
<feature type="compositionally biased region" description="Basic and acidic residues" evidence="6">
    <location>
        <begin position="74"/>
        <end position="83"/>
    </location>
</feature>
<dbReference type="GO" id="GO:0005654">
    <property type="term" value="C:nucleoplasm"/>
    <property type="evidence" value="ECO:0007669"/>
    <property type="project" value="UniProtKB-ARBA"/>
</dbReference>
<dbReference type="GO" id="GO:0010468">
    <property type="term" value="P:regulation of gene expression"/>
    <property type="evidence" value="ECO:0007669"/>
    <property type="project" value="UniProtKB-ARBA"/>
</dbReference>
<dbReference type="AlphaFoldDB" id="A0A1G4ITS9"/>
<dbReference type="EMBL" id="LT598478">
    <property type="protein sequence ID" value="SCU80300.1"/>
    <property type="molecule type" value="Genomic_DNA"/>
</dbReference>
<dbReference type="Proteomes" id="UP000191144">
    <property type="component" value="Chromosome B"/>
</dbReference>
<feature type="region of interest" description="Disordered" evidence="6">
    <location>
        <begin position="193"/>
        <end position="296"/>
    </location>
</feature>
<proteinExistence type="predicted"/>
<feature type="compositionally biased region" description="Basic and acidic residues" evidence="6">
    <location>
        <begin position="418"/>
        <end position="427"/>
    </location>
</feature>
<evidence type="ECO:0000313" key="7">
    <source>
        <dbReference type="EMBL" id="SCU80300.1"/>
    </source>
</evidence>
<feature type="compositionally biased region" description="Polar residues" evidence="6">
    <location>
        <begin position="90"/>
        <end position="102"/>
    </location>
</feature>
<dbReference type="Pfam" id="PF08598">
    <property type="entry name" value="Sds3"/>
    <property type="match status" value="1"/>
</dbReference>
<feature type="compositionally biased region" description="Acidic residues" evidence="6">
    <location>
        <begin position="444"/>
        <end position="462"/>
    </location>
</feature>
<feature type="compositionally biased region" description="Polar residues" evidence="6">
    <location>
        <begin position="241"/>
        <end position="251"/>
    </location>
</feature>
<evidence type="ECO:0000256" key="6">
    <source>
        <dbReference type="SAM" id="MobiDB-lite"/>
    </source>
</evidence>
<dbReference type="OrthoDB" id="20886at2759"/>
<feature type="compositionally biased region" description="Polar residues" evidence="6">
    <location>
        <begin position="193"/>
        <end position="213"/>
    </location>
</feature>
<evidence type="ECO:0000313" key="8">
    <source>
        <dbReference type="Proteomes" id="UP000191144"/>
    </source>
</evidence>
<keyword evidence="4" id="KW-0804">Transcription</keyword>
<feature type="region of interest" description="Disordered" evidence="6">
    <location>
        <begin position="477"/>
        <end position="496"/>
    </location>
</feature>
<reference evidence="8" key="1">
    <citation type="submission" date="2016-03" db="EMBL/GenBank/DDBJ databases">
        <authorList>
            <person name="Devillers Hugo."/>
        </authorList>
    </citation>
    <scope>NUCLEOTIDE SEQUENCE [LARGE SCALE GENOMIC DNA]</scope>
</reference>
<feature type="compositionally biased region" description="Basic and acidic residues" evidence="6">
    <location>
        <begin position="24"/>
        <end position="39"/>
    </location>
</feature>
<keyword evidence="8" id="KW-1185">Reference proteome</keyword>
<keyword evidence="5" id="KW-0539">Nucleus</keyword>
<feature type="region of interest" description="Disordered" evidence="6">
    <location>
        <begin position="369"/>
        <end position="470"/>
    </location>
</feature>
<feature type="compositionally biased region" description="Polar residues" evidence="6">
    <location>
        <begin position="45"/>
        <end position="59"/>
    </location>
</feature>
<dbReference type="InterPro" id="IPR013907">
    <property type="entry name" value="Sds3"/>
</dbReference>
<comment type="subcellular location">
    <subcellularLocation>
        <location evidence="1">Nucleus</location>
    </subcellularLocation>
</comment>
<feature type="region of interest" description="Disordered" evidence="6">
    <location>
        <begin position="1"/>
        <end position="141"/>
    </location>
</feature>
<feature type="region of interest" description="Disordered" evidence="6">
    <location>
        <begin position="310"/>
        <end position="348"/>
    </location>
</feature>
<keyword evidence="3" id="KW-0805">Transcription regulation</keyword>
<organism evidence="7 8">
    <name type="scientific">Lachancea meyersii CBS 8951</name>
    <dbReference type="NCBI Taxonomy" id="1266667"/>
    <lineage>
        <taxon>Eukaryota</taxon>
        <taxon>Fungi</taxon>
        <taxon>Dikarya</taxon>
        <taxon>Ascomycota</taxon>
        <taxon>Saccharomycotina</taxon>
        <taxon>Saccharomycetes</taxon>
        <taxon>Saccharomycetales</taxon>
        <taxon>Saccharomycetaceae</taxon>
        <taxon>Lachancea</taxon>
    </lineage>
</organism>
<dbReference type="PANTHER" id="PTHR21964">
    <property type="entry name" value="BREAST CANCER METASTASIS-SUPPRESSOR 1"/>
    <property type="match status" value="1"/>
</dbReference>
<evidence type="ECO:0000256" key="1">
    <source>
        <dbReference type="ARBA" id="ARBA00004123"/>
    </source>
</evidence>
<accession>A0A1G4ITS9</accession>